<organism evidence="2 3">
    <name type="scientific">Klebsiella variicola</name>
    <dbReference type="NCBI Taxonomy" id="244366"/>
    <lineage>
        <taxon>Bacteria</taxon>
        <taxon>Pseudomonadati</taxon>
        <taxon>Pseudomonadota</taxon>
        <taxon>Gammaproteobacteria</taxon>
        <taxon>Enterobacterales</taxon>
        <taxon>Enterobacteriaceae</taxon>
        <taxon>Klebsiella/Raoultella group</taxon>
        <taxon>Klebsiella</taxon>
        <taxon>Klebsiella pneumoniae complex</taxon>
    </lineage>
</organism>
<dbReference type="Gene3D" id="3.90.230.10">
    <property type="entry name" value="Creatinase/methionine aminopeptidase superfamily"/>
    <property type="match status" value="1"/>
</dbReference>
<dbReference type="InterPro" id="IPR029149">
    <property type="entry name" value="Creatin/AminoP/Spt16_N"/>
</dbReference>
<comment type="caution">
    <text evidence="2">The sequence shown here is derived from an EMBL/GenBank/DDBJ whole genome shotgun (WGS) entry which is preliminary data.</text>
</comment>
<dbReference type="InterPro" id="IPR050659">
    <property type="entry name" value="Peptidase_M24B"/>
</dbReference>
<dbReference type="Pfam" id="PF01321">
    <property type="entry name" value="Creatinase_N"/>
    <property type="match status" value="1"/>
</dbReference>
<dbReference type="EMBL" id="UGKR01000004">
    <property type="protein sequence ID" value="STV77546.1"/>
    <property type="molecule type" value="Genomic_DNA"/>
</dbReference>
<dbReference type="SUPFAM" id="SSF53092">
    <property type="entry name" value="Creatinase/prolidase N-terminal domain"/>
    <property type="match status" value="1"/>
</dbReference>
<evidence type="ECO:0000313" key="2">
    <source>
        <dbReference type="EMBL" id="STV77546.1"/>
    </source>
</evidence>
<dbReference type="PANTHER" id="PTHR46112:SF2">
    <property type="entry name" value="XAA-PRO AMINOPEPTIDASE P-RELATED"/>
    <property type="match status" value="1"/>
</dbReference>
<proteinExistence type="predicted"/>
<dbReference type="InterPro" id="IPR000587">
    <property type="entry name" value="Creatinase_N"/>
</dbReference>
<dbReference type="PANTHER" id="PTHR46112">
    <property type="entry name" value="AMINOPEPTIDASE"/>
    <property type="match status" value="1"/>
</dbReference>
<dbReference type="Proteomes" id="UP000254545">
    <property type="component" value="Unassembled WGS sequence"/>
</dbReference>
<dbReference type="Gene3D" id="3.40.350.10">
    <property type="entry name" value="Creatinase/prolidase N-terminal domain"/>
    <property type="match status" value="1"/>
</dbReference>
<name>A0A7H4N3Y0_KLEVA</name>
<evidence type="ECO:0000259" key="1">
    <source>
        <dbReference type="Pfam" id="PF01321"/>
    </source>
</evidence>
<evidence type="ECO:0000313" key="3">
    <source>
        <dbReference type="Proteomes" id="UP000254545"/>
    </source>
</evidence>
<dbReference type="AlphaFoldDB" id="A0A7H4N3Y0"/>
<feature type="domain" description="Creatinase N-terminal" evidence="1">
    <location>
        <begin position="13"/>
        <end position="157"/>
    </location>
</feature>
<protein>
    <submittedName>
        <fullName evidence="2">Creatinase</fullName>
    </submittedName>
</protein>
<gene>
    <name evidence="2" type="ORF">NCTC9177_07356</name>
</gene>
<sequence>MELAFTAGEFEQRIARVQAEMRQQQLDALLVTSPPNFRYFSGFDSQFWESPTRPWFFLIPAEGLCSAIVPEIGAPLLQGSWIGDTLSWPAPCPADDGVSLLAGALERLPKRFGRIGMEFGRESAVRMPLNDLFLLKARLTAFELVDGSPCIWQVRAVKSAAEVKYIRQSCTVVCDAFDRLPGYARSGQTERDICQRLTADIILGGAHSVPFMARPPATVATSRSSPARRAVRSAMATC</sequence>
<reference evidence="2 3" key="1">
    <citation type="submission" date="2018-06" db="EMBL/GenBank/DDBJ databases">
        <authorList>
            <consortium name="Pathogen Informatics"/>
            <person name="Doyle S."/>
        </authorList>
    </citation>
    <scope>NUCLEOTIDE SEQUENCE [LARGE SCALE GENOMIC DNA]</scope>
    <source>
        <strain evidence="2 3">NCTC9177</strain>
    </source>
</reference>
<dbReference type="InterPro" id="IPR036005">
    <property type="entry name" value="Creatinase/aminopeptidase-like"/>
</dbReference>
<accession>A0A7H4N3Y0</accession>
<dbReference type="SUPFAM" id="SSF55920">
    <property type="entry name" value="Creatinase/aminopeptidase"/>
    <property type="match status" value="1"/>
</dbReference>